<dbReference type="PIRSF" id="PIRSF029120">
    <property type="entry name" value="UCP029120"/>
    <property type="match status" value="1"/>
</dbReference>
<dbReference type="OrthoDB" id="9803907at2"/>
<accession>A0A4R3YRN9</accession>
<sequence>MKPSIWFVEGLSSQREILQLAKQVVGDKGQVLASHRQLRPEILSVADWGFIEPESDHQRLQIITETVAKFQVKAIVAGRNCQWFEQHRRQIEQTGTRVITGATSLATHQLADDKLRFAELMAGYQLPVVPAILIEEAGELRRQLALRPFGDAAVCIKPVTGIYGMGFWRFDDNCSPMACFSSPEQRRVSPNIYLQILEQAPLTAPMMLMPYLPGPEYSVDMLVEQGRVIAAVGRRKQDGCQYLENQGPAIDLARHCARILQADGLVNVQTRNDSRAKPVLLEINLRPSGGIGYTRHSGVNLPGLLTLRQLSLVTQSQAEAMALQAFSPATVRAISDSVNVTGLQFPAIP</sequence>
<dbReference type="InterPro" id="IPR052032">
    <property type="entry name" value="ATP-dep_AA_Ligase"/>
</dbReference>
<dbReference type="SUPFAM" id="SSF56059">
    <property type="entry name" value="Glutathione synthetase ATP-binding domain-like"/>
    <property type="match status" value="1"/>
</dbReference>
<dbReference type="InterPro" id="IPR011226">
    <property type="entry name" value="ATP-grasp_fam"/>
</dbReference>
<dbReference type="EMBL" id="SMCR01000007">
    <property type="protein sequence ID" value="TCV94328.1"/>
    <property type="molecule type" value="Genomic_DNA"/>
</dbReference>
<dbReference type="GO" id="GO:0005524">
    <property type="term" value="F:ATP binding"/>
    <property type="evidence" value="ECO:0007669"/>
    <property type="project" value="UniProtKB-KW"/>
</dbReference>
<keyword evidence="2" id="KW-0547">Nucleotide-binding</keyword>
<protein>
    <submittedName>
        <fullName evidence="4">ATP-grasp domain-containing protein</fullName>
    </submittedName>
</protein>
<gene>
    <name evidence="4" type="ORF">EDC52_10769</name>
</gene>
<organism evidence="4 5">
    <name type="scientific">Biostraticola tofi</name>
    <dbReference type="NCBI Taxonomy" id="466109"/>
    <lineage>
        <taxon>Bacteria</taxon>
        <taxon>Pseudomonadati</taxon>
        <taxon>Pseudomonadota</taxon>
        <taxon>Gammaproteobacteria</taxon>
        <taxon>Enterobacterales</taxon>
        <taxon>Bruguierivoracaceae</taxon>
        <taxon>Biostraticola</taxon>
    </lineage>
</organism>
<proteinExistence type="predicted"/>
<evidence type="ECO:0000256" key="1">
    <source>
        <dbReference type="ARBA" id="ARBA00022598"/>
    </source>
</evidence>
<reference evidence="4 5" key="1">
    <citation type="submission" date="2019-03" db="EMBL/GenBank/DDBJ databases">
        <title>Genomic Encyclopedia of Type Strains, Phase IV (KMG-IV): sequencing the most valuable type-strain genomes for metagenomic binning, comparative biology and taxonomic classification.</title>
        <authorList>
            <person name="Goeker M."/>
        </authorList>
    </citation>
    <scope>NUCLEOTIDE SEQUENCE [LARGE SCALE GENOMIC DNA]</scope>
    <source>
        <strain evidence="4 5">DSM 19580</strain>
    </source>
</reference>
<evidence type="ECO:0000256" key="3">
    <source>
        <dbReference type="ARBA" id="ARBA00022840"/>
    </source>
</evidence>
<keyword evidence="5" id="KW-1185">Reference proteome</keyword>
<evidence type="ECO:0000313" key="4">
    <source>
        <dbReference type="EMBL" id="TCV94328.1"/>
    </source>
</evidence>
<comment type="caution">
    <text evidence="4">The sequence shown here is derived from an EMBL/GenBank/DDBJ whole genome shotgun (WGS) entry which is preliminary data.</text>
</comment>
<dbReference type="Proteomes" id="UP000295719">
    <property type="component" value="Unassembled WGS sequence"/>
</dbReference>
<dbReference type="PANTHER" id="PTHR43585">
    <property type="entry name" value="FUMIPYRROLE BIOSYNTHESIS PROTEIN C"/>
    <property type="match status" value="1"/>
</dbReference>
<dbReference type="Gene3D" id="3.30.470.20">
    <property type="entry name" value="ATP-grasp fold, B domain"/>
    <property type="match status" value="1"/>
</dbReference>
<dbReference type="Pfam" id="PF15632">
    <property type="entry name" value="ATPgrasp_Ter"/>
    <property type="match status" value="1"/>
</dbReference>
<evidence type="ECO:0000256" key="2">
    <source>
        <dbReference type="ARBA" id="ARBA00022741"/>
    </source>
</evidence>
<dbReference type="RefSeq" id="WP_131866046.1">
    <property type="nucleotide sequence ID" value="NZ_SMCR01000007.1"/>
</dbReference>
<keyword evidence="1" id="KW-0436">Ligase</keyword>
<evidence type="ECO:0000313" key="5">
    <source>
        <dbReference type="Proteomes" id="UP000295719"/>
    </source>
</evidence>
<dbReference type="GO" id="GO:0016874">
    <property type="term" value="F:ligase activity"/>
    <property type="evidence" value="ECO:0007669"/>
    <property type="project" value="UniProtKB-KW"/>
</dbReference>
<keyword evidence="3" id="KW-0067">ATP-binding</keyword>
<dbReference type="PANTHER" id="PTHR43585:SF2">
    <property type="entry name" value="ATP-GRASP ENZYME FSQD"/>
    <property type="match status" value="1"/>
</dbReference>
<dbReference type="AlphaFoldDB" id="A0A4R3YRN9"/>
<name>A0A4R3YRN9_9GAMM</name>